<proteinExistence type="inferred from homology"/>
<sequence length="216" mass="23204">MKRVDEASRRRILQRAAAMGAVVLAAPWRAALASLSPTPAQTSGPFYPDPVPLETDGDLTMLKGATARASGQVIQVSGRLLDRDGKPVPGATIEVWQANAHGRYAHPRDVNTAPLDPNFQGYARLTTDAEGRYTFTTIKPGAYPINPANPDGVRPPHIHFDVEAKGRHLVTQMYFPGEPLNEGDVIFGALGRQKQATIAQALGESAYGWDIVLGKG</sequence>
<reference evidence="5" key="1">
    <citation type="submission" date="2021-10" db="EMBL/GenBank/DDBJ databases">
        <authorList>
            <person name="Lyu M."/>
            <person name="Wang X."/>
            <person name="Meng X."/>
            <person name="Xu K."/>
        </authorList>
    </citation>
    <scope>NUCLEOTIDE SEQUENCE</scope>
    <source>
        <strain evidence="5">A6</strain>
    </source>
</reference>
<dbReference type="InterPro" id="IPR000627">
    <property type="entry name" value="Intradiol_dOase_C"/>
</dbReference>
<feature type="domain" description="Intradiol ring-cleavage dioxygenases" evidence="4">
    <location>
        <begin position="76"/>
        <end position="104"/>
    </location>
</feature>
<dbReference type="PROSITE" id="PS00083">
    <property type="entry name" value="INTRADIOL_DIOXYGENAS"/>
    <property type="match status" value="1"/>
</dbReference>
<dbReference type="InterPro" id="IPR006311">
    <property type="entry name" value="TAT_signal"/>
</dbReference>
<dbReference type="InterPro" id="IPR015889">
    <property type="entry name" value="Intradiol_dOase_core"/>
</dbReference>
<dbReference type="PANTHER" id="PTHR33711">
    <property type="entry name" value="DIOXYGENASE, PUTATIVE (AFU_ORTHOLOGUE AFUA_2G02910)-RELATED"/>
    <property type="match status" value="1"/>
</dbReference>
<dbReference type="EMBL" id="JAJGAK010000002">
    <property type="protein sequence ID" value="MCC8363725.1"/>
    <property type="molecule type" value="Genomic_DNA"/>
</dbReference>
<evidence type="ECO:0000256" key="3">
    <source>
        <dbReference type="ARBA" id="ARBA00023002"/>
    </source>
</evidence>
<dbReference type="InterPro" id="IPR050770">
    <property type="entry name" value="Intradiol_RC_Dioxygenase"/>
</dbReference>
<name>A0ABS8JJF1_9GAMM</name>
<evidence type="ECO:0000313" key="6">
    <source>
        <dbReference type="Proteomes" id="UP001165293"/>
    </source>
</evidence>
<gene>
    <name evidence="5" type="ORF">LK996_11650</name>
</gene>
<evidence type="ECO:0000313" key="5">
    <source>
        <dbReference type="EMBL" id="MCC8363725.1"/>
    </source>
</evidence>
<evidence type="ECO:0000259" key="4">
    <source>
        <dbReference type="PROSITE" id="PS00083"/>
    </source>
</evidence>
<comment type="similarity">
    <text evidence="1">Belongs to the intradiol ring-cleavage dioxygenase family.</text>
</comment>
<dbReference type="Pfam" id="PF00775">
    <property type="entry name" value="Dioxygenase_C"/>
    <property type="match status" value="1"/>
</dbReference>
<keyword evidence="6" id="KW-1185">Reference proteome</keyword>
<dbReference type="PANTHER" id="PTHR33711:SF10">
    <property type="entry name" value="INTRADIOL RING-CLEAVAGE DIOXYGENASES DOMAIN-CONTAINING PROTEIN"/>
    <property type="match status" value="1"/>
</dbReference>
<dbReference type="SUPFAM" id="SSF49482">
    <property type="entry name" value="Aromatic compound dioxygenase"/>
    <property type="match status" value="1"/>
</dbReference>
<dbReference type="Proteomes" id="UP001165293">
    <property type="component" value="Unassembled WGS sequence"/>
</dbReference>
<accession>A0ABS8JJF1</accession>
<dbReference type="PROSITE" id="PS51318">
    <property type="entry name" value="TAT"/>
    <property type="match status" value="1"/>
</dbReference>
<keyword evidence="3" id="KW-0560">Oxidoreductase</keyword>
<keyword evidence="2" id="KW-0223">Dioxygenase</keyword>
<evidence type="ECO:0000256" key="2">
    <source>
        <dbReference type="ARBA" id="ARBA00022964"/>
    </source>
</evidence>
<dbReference type="Gene3D" id="2.60.130.10">
    <property type="entry name" value="Aromatic compound dioxygenase"/>
    <property type="match status" value="1"/>
</dbReference>
<protein>
    <submittedName>
        <fullName evidence="5">Protocatechuate 3,4-dioxygenase subunit beta</fullName>
    </submittedName>
</protein>
<organism evidence="5 6">
    <name type="scientific">Noviluteimonas lactosilytica</name>
    <dbReference type="NCBI Taxonomy" id="2888523"/>
    <lineage>
        <taxon>Bacteria</taxon>
        <taxon>Pseudomonadati</taxon>
        <taxon>Pseudomonadota</taxon>
        <taxon>Gammaproteobacteria</taxon>
        <taxon>Lysobacterales</taxon>
        <taxon>Lysobacteraceae</taxon>
        <taxon>Noviluteimonas</taxon>
    </lineage>
</organism>
<comment type="caution">
    <text evidence="5">The sequence shown here is derived from an EMBL/GenBank/DDBJ whole genome shotgun (WGS) entry which is preliminary data.</text>
</comment>
<evidence type="ECO:0000256" key="1">
    <source>
        <dbReference type="ARBA" id="ARBA00007825"/>
    </source>
</evidence>
<dbReference type="RefSeq" id="WP_230527417.1">
    <property type="nucleotide sequence ID" value="NZ_JAJGAK010000002.1"/>
</dbReference>